<dbReference type="Proteomes" id="UP001152795">
    <property type="component" value="Unassembled WGS sequence"/>
</dbReference>
<dbReference type="EMBL" id="CACRXK020032183">
    <property type="protein sequence ID" value="CAB4043362.1"/>
    <property type="molecule type" value="Genomic_DNA"/>
</dbReference>
<dbReference type="GO" id="GO:0003964">
    <property type="term" value="F:RNA-directed DNA polymerase activity"/>
    <property type="evidence" value="ECO:0007669"/>
    <property type="project" value="UniProtKB-KW"/>
</dbReference>
<proteinExistence type="predicted"/>
<dbReference type="GO" id="GO:0033588">
    <property type="term" value="C:elongator holoenzyme complex"/>
    <property type="evidence" value="ECO:0007669"/>
    <property type="project" value="InterPro"/>
</dbReference>
<keyword evidence="2" id="KW-0548">Nucleotidyltransferase</keyword>
<dbReference type="Pfam" id="PF18701">
    <property type="entry name" value="DUF5641"/>
    <property type="match status" value="1"/>
</dbReference>
<evidence type="ECO:0000313" key="2">
    <source>
        <dbReference type="EMBL" id="CAB4043362.1"/>
    </source>
</evidence>
<keyword evidence="2" id="KW-0695">RNA-directed DNA polymerase</keyword>
<evidence type="ECO:0000313" key="3">
    <source>
        <dbReference type="Proteomes" id="UP001152795"/>
    </source>
</evidence>
<feature type="non-terminal residue" evidence="2">
    <location>
        <position position="325"/>
    </location>
</feature>
<evidence type="ECO:0000259" key="1">
    <source>
        <dbReference type="Pfam" id="PF18701"/>
    </source>
</evidence>
<dbReference type="UniPathway" id="UPA00988"/>
<reference evidence="2" key="1">
    <citation type="submission" date="2020-04" db="EMBL/GenBank/DDBJ databases">
        <authorList>
            <person name="Alioto T."/>
            <person name="Alioto T."/>
            <person name="Gomez Garrido J."/>
        </authorList>
    </citation>
    <scope>NUCLEOTIDE SEQUENCE</scope>
    <source>
        <strain evidence="2">A484AB</strain>
    </source>
</reference>
<sequence length="325" mass="37264">DPGSQLIGAEKELKEAWEKIDRSELHKSGLQNGLTWKFGSADSPWHQGAVESLVKAAKRAIVFAVGKRRLTLPEFLTVCPEAANLLNERPIGTLPSLDSDLNVFTPNSLLLGRSTAKNPGGWQPFTYSQSPKTRYRLVQTAVEDFWEKWIQLYAPSLVVRRKWHVNTRNLRPGDVVMIADKNVMRGEYRLGVVKEVFPDQDRKVRRVLVTYKNFRVGNRQQDYGISEAVTVSRSVQRLALLVPVETEDGDKEDDSTFLNRVERLCDTVVRLESFAGSDKETNPIYKDYHGLFHIFRLPRLNSLTCYMPETLDLAFKLRRRKFLIE</sequence>
<dbReference type="PANTHER" id="PTHR47331:SF2">
    <property type="match status" value="1"/>
</dbReference>
<dbReference type="GO" id="GO:0002098">
    <property type="term" value="P:tRNA wobble uridine modification"/>
    <property type="evidence" value="ECO:0007669"/>
    <property type="project" value="InterPro"/>
</dbReference>
<dbReference type="InterPro" id="IPR036397">
    <property type="entry name" value="RNaseH_sf"/>
</dbReference>
<dbReference type="InterPro" id="IPR008728">
    <property type="entry name" value="Elongator_complex_protein_4"/>
</dbReference>
<feature type="non-terminal residue" evidence="2">
    <location>
        <position position="1"/>
    </location>
</feature>
<dbReference type="InterPro" id="IPR040676">
    <property type="entry name" value="DUF5641"/>
</dbReference>
<dbReference type="InterPro" id="IPR027417">
    <property type="entry name" value="P-loop_NTPase"/>
</dbReference>
<comment type="caution">
    <text evidence="2">The sequence shown here is derived from an EMBL/GenBank/DDBJ whole genome shotgun (WGS) entry which is preliminary data.</text>
</comment>
<accession>A0A7D9M5Q0</accession>
<dbReference type="AlphaFoldDB" id="A0A7D9M5Q0"/>
<protein>
    <submittedName>
        <fullName evidence="2">RNA-directed DNA polymerase from transposon X-element</fullName>
    </submittedName>
</protein>
<gene>
    <name evidence="2" type="ORF">PACLA_8A014497</name>
</gene>
<feature type="domain" description="DUF5641" evidence="1">
    <location>
        <begin position="133"/>
        <end position="213"/>
    </location>
</feature>
<name>A0A7D9M5Q0_PARCT</name>
<dbReference type="Pfam" id="PF05625">
    <property type="entry name" value="PAXNEB"/>
    <property type="match status" value="1"/>
</dbReference>
<dbReference type="PANTHER" id="PTHR47331">
    <property type="entry name" value="PHD-TYPE DOMAIN-CONTAINING PROTEIN"/>
    <property type="match status" value="1"/>
</dbReference>
<dbReference type="Gene3D" id="3.30.420.10">
    <property type="entry name" value="Ribonuclease H-like superfamily/Ribonuclease H"/>
    <property type="match status" value="1"/>
</dbReference>
<dbReference type="GO" id="GO:0003676">
    <property type="term" value="F:nucleic acid binding"/>
    <property type="evidence" value="ECO:0007669"/>
    <property type="project" value="InterPro"/>
</dbReference>
<dbReference type="OrthoDB" id="289162at2759"/>
<dbReference type="Gene3D" id="3.40.50.300">
    <property type="entry name" value="P-loop containing nucleotide triphosphate hydrolases"/>
    <property type="match status" value="1"/>
</dbReference>
<keyword evidence="3" id="KW-1185">Reference proteome</keyword>
<organism evidence="2 3">
    <name type="scientific">Paramuricea clavata</name>
    <name type="common">Red gorgonian</name>
    <name type="synonym">Violescent sea-whip</name>
    <dbReference type="NCBI Taxonomy" id="317549"/>
    <lineage>
        <taxon>Eukaryota</taxon>
        <taxon>Metazoa</taxon>
        <taxon>Cnidaria</taxon>
        <taxon>Anthozoa</taxon>
        <taxon>Octocorallia</taxon>
        <taxon>Malacalcyonacea</taxon>
        <taxon>Plexauridae</taxon>
        <taxon>Paramuricea</taxon>
    </lineage>
</organism>
<keyword evidence="2" id="KW-0808">Transferase</keyword>